<dbReference type="InterPro" id="IPR003691">
    <property type="entry name" value="FluC"/>
</dbReference>
<protein>
    <recommendedName>
        <fullName evidence="10">Fluoride-specific ion channel FluC</fullName>
    </recommendedName>
</protein>
<reference evidence="11 12" key="1">
    <citation type="submission" date="2024-03" db="EMBL/GenBank/DDBJ databases">
        <title>Mouse gut bacterial collection (mGBC) of GemPharmatech.</title>
        <authorList>
            <person name="He Y."/>
            <person name="Dong L."/>
            <person name="Wu D."/>
            <person name="Gao X."/>
            <person name="Lin Z."/>
        </authorList>
    </citation>
    <scope>NUCLEOTIDE SEQUENCE [LARGE SCALE GENOMIC DNA]</scope>
    <source>
        <strain evidence="11 12">15-30</strain>
    </source>
</reference>
<gene>
    <name evidence="10" type="primary">fluC</name>
    <name evidence="10" type="synonym">crcB</name>
    <name evidence="11" type="ORF">AALT52_00570</name>
</gene>
<feature type="transmembrane region" description="Helical" evidence="10">
    <location>
        <begin position="35"/>
        <end position="56"/>
    </location>
</feature>
<proteinExistence type="inferred from homology"/>
<evidence type="ECO:0000256" key="2">
    <source>
        <dbReference type="ARBA" id="ARBA00022475"/>
    </source>
</evidence>
<keyword evidence="12" id="KW-1185">Reference proteome</keyword>
<dbReference type="EMBL" id="JBCLUF010000001">
    <property type="protein sequence ID" value="MEY8661390.1"/>
    <property type="molecule type" value="Genomic_DNA"/>
</dbReference>
<accession>A0ABV4DLN5</accession>
<feature type="binding site" evidence="10">
    <location>
        <position position="78"/>
    </location>
    <ligand>
        <name>Na(+)</name>
        <dbReference type="ChEBI" id="CHEBI:29101"/>
        <note>structural</note>
    </ligand>
</feature>
<comment type="catalytic activity">
    <reaction evidence="8">
        <text>fluoride(in) = fluoride(out)</text>
        <dbReference type="Rhea" id="RHEA:76159"/>
        <dbReference type="ChEBI" id="CHEBI:17051"/>
    </reaction>
    <physiologicalReaction direction="left-to-right" evidence="8">
        <dbReference type="Rhea" id="RHEA:76160"/>
    </physiologicalReaction>
</comment>
<dbReference type="Pfam" id="PF02537">
    <property type="entry name" value="CRCB"/>
    <property type="match status" value="1"/>
</dbReference>
<keyword evidence="10" id="KW-0406">Ion transport</keyword>
<evidence type="ECO:0000256" key="1">
    <source>
        <dbReference type="ARBA" id="ARBA00004651"/>
    </source>
</evidence>
<feature type="binding site" evidence="10">
    <location>
        <position position="75"/>
    </location>
    <ligand>
        <name>Na(+)</name>
        <dbReference type="ChEBI" id="CHEBI:29101"/>
        <note>structural</note>
    </ligand>
</feature>
<keyword evidence="5 10" id="KW-0472">Membrane</keyword>
<feature type="transmembrane region" description="Helical" evidence="10">
    <location>
        <begin position="96"/>
        <end position="118"/>
    </location>
</feature>
<evidence type="ECO:0000313" key="11">
    <source>
        <dbReference type="EMBL" id="MEY8661390.1"/>
    </source>
</evidence>
<name>A0ABV4DLN5_9LACO</name>
<comment type="similarity">
    <text evidence="7 10">Belongs to the fluoride channel Fluc/FEX (TC 1.A.43) family.</text>
</comment>
<evidence type="ECO:0000256" key="3">
    <source>
        <dbReference type="ARBA" id="ARBA00022692"/>
    </source>
</evidence>
<dbReference type="Proteomes" id="UP001565236">
    <property type="component" value="Unassembled WGS sequence"/>
</dbReference>
<dbReference type="RefSeq" id="WP_369939873.1">
    <property type="nucleotide sequence ID" value="NZ_JBCLUF010000001.1"/>
</dbReference>
<dbReference type="HAMAP" id="MF_00454">
    <property type="entry name" value="FluC"/>
    <property type="match status" value="1"/>
</dbReference>
<evidence type="ECO:0000256" key="8">
    <source>
        <dbReference type="ARBA" id="ARBA00035585"/>
    </source>
</evidence>
<evidence type="ECO:0000256" key="10">
    <source>
        <dbReference type="HAMAP-Rule" id="MF_00454"/>
    </source>
</evidence>
<keyword evidence="3 10" id="KW-0812">Transmembrane</keyword>
<keyword evidence="4 10" id="KW-1133">Transmembrane helix</keyword>
<evidence type="ECO:0000313" key="12">
    <source>
        <dbReference type="Proteomes" id="UP001565236"/>
    </source>
</evidence>
<evidence type="ECO:0000256" key="7">
    <source>
        <dbReference type="ARBA" id="ARBA00035120"/>
    </source>
</evidence>
<keyword evidence="10" id="KW-0915">Sodium</keyword>
<evidence type="ECO:0000256" key="9">
    <source>
        <dbReference type="ARBA" id="ARBA00049940"/>
    </source>
</evidence>
<comment type="activity regulation">
    <text evidence="10">Na(+) is not transported, but it plays an essential structural role and its presence is essential for fluoride channel function.</text>
</comment>
<keyword evidence="6 10" id="KW-0407">Ion channel</keyword>
<comment type="caution">
    <text evidence="11">The sequence shown here is derived from an EMBL/GenBank/DDBJ whole genome shotgun (WGS) entry which is preliminary data.</text>
</comment>
<evidence type="ECO:0000256" key="4">
    <source>
        <dbReference type="ARBA" id="ARBA00022989"/>
    </source>
</evidence>
<dbReference type="PANTHER" id="PTHR28259">
    <property type="entry name" value="FLUORIDE EXPORT PROTEIN 1-RELATED"/>
    <property type="match status" value="1"/>
</dbReference>
<comment type="subcellular location">
    <subcellularLocation>
        <location evidence="1 10">Cell membrane</location>
        <topology evidence="1 10">Multi-pass membrane protein</topology>
    </subcellularLocation>
</comment>
<dbReference type="PANTHER" id="PTHR28259:SF1">
    <property type="entry name" value="FLUORIDE EXPORT PROTEIN 1-RELATED"/>
    <property type="match status" value="1"/>
</dbReference>
<feature type="transmembrane region" description="Helical" evidence="10">
    <location>
        <begin position="7"/>
        <end position="23"/>
    </location>
</feature>
<keyword evidence="10" id="KW-0813">Transport</keyword>
<sequence length="131" mass="13778">MKKSTELWLVGIGCFFGGALRYVCETLIGPSVSEAFAILVVNVCGCFLIGLISAGLFKKNLSAEFGKLTSTGFCGGLTTFSSFADGIVNLFDATHILVGLGYIAANMLLGLLAVYLGLKVVLHTDLSDFAK</sequence>
<keyword evidence="10" id="KW-0479">Metal-binding</keyword>
<evidence type="ECO:0000256" key="5">
    <source>
        <dbReference type="ARBA" id="ARBA00023136"/>
    </source>
</evidence>
<comment type="function">
    <text evidence="9 10">Fluoride-specific ion channel. Important for reducing fluoride concentration in the cell, thus reducing its toxicity.</text>
</comment>
<organism evidence="11 12">
    <name type="scientific">Ligilactobacillus faecis</name>
    <dbReference type="NCBI Taxonomy" id="762833"/>
    <lineage>
        <taxon>Bacteria</taxon>
        <taxon>Bacillati</taxon>
        <taxon>Bacillota</taxon>
        <taxon>Bacilli</taxon>
        <taxon>Lactobacillales</taxon>
        <taxon>Lactobacillaceae</taxon>
        <taxon>Ligilactobacillus</taxon>
    </lineage>
</organism>
<keyword evidence="2 10" id="KW-1003">Cell membrane</keyword>
<evidence type="ECO:0000256" key="6">
    <source>
        <dbReference type="ARBA" id="ARBA00023303"/>
    </source>
</evidence>